<comment type="caution">
    <text evidence="12">The sequence shown here is derived from an EMBL/GenBank/DDBJ whole genome shotgun (WGS) entry which is preliminary data.</text>
</comment>
<evidence type="ECO:0000256" key="3">
    <source>
        <dbReference type="ARBA" id="ARBA00023012"/>
    </source>
</evidence>
<dbReference type="Gene3D" id="3.40.50.2300">
    <property type="match status" value="1"/>
</dbReference>
<dbReference type="GO" id="GO:0006355">
    <property type="term" value="P:regulation of DNA-templated transcription"/>
    <property type="evidence" value="ECO:0007669"/>
    <property type="project" value="InterPro"/>
</dbReference>
<evidence type="ECO:0000256" key="9">
    <source>
        <dbReference type="PROSITE-ProRule" id="PRU01091"/>
    </source>
</evidence>
<evidence type="ECO:0000313" key="12">
    <source>
        <dbReference type="EMBL" id="MCC2229446.1"/>
    </source>
</evidence>
<dbReference type="Pfam" id="PF00486">
    <property type="entry name" value="Trans_reg_C"/>
    <property type="match status" value="1"/>
</dbReference>
<keyword evidence="2 8" id="KW-0597">Phosphoprotein</keyword>
<organism evidence="12 13">
    <name type="scientific">Hominifimenecus microfluidus</name>
    <dbReference type="NCBI Taxonomy" id="2885348"/>
    <lineage>
        <taxon>Bacteria</taxon>
        <taxon>Bacillati</taxon>
        <taxon>Bacillota</taxon>
        <taxon>Clostridia</taxon>
        <taxon>Lachnospirales</taxon>
        <taxon>Lachnospiraceae</taxon>
        <taxon>Hominifimenecus</taxon>
    </lineage>
</organism>
<evidence type="ECO:0000313" key="13">
    <source>
        <dbReference type="Proteomes" id="UP001198182"/>
    </source>
</evidence>
<dbReference type="InterPro" id="IPR001867">
    <property type="entry name" value="OmpR/PhoB-type_DNA-bd"/>
</dbReference>
<keyword evidence="13" id="KW-1185">Reference proteome</keyword>
<dbReference type="PROSITE" id="PS51755">
    <property type="entry name" value="OMPR_PHOB"/>
    <property type="match status" value="1"/>
</dbReference>
<dbReference type="PANTHER" id="PTHR48111">
    <property type="entry name" value="REGULATOR OF RPOS"/>
    <property type="match status" value="1"/>
</dbReference>
<evidence type="ECO:0000256" key="4">
    <source>
        <dbReference type="ARBA" id="ARBA00023015"/>
    </source>
</evidence>
<dbReference type="CDD" id="cd00383">
    <property type="entry name" value="trans_reg_C"/>
    <property type="match status" value="1"/>
</dbReference>
<sequence length="216" mass="24861">MLEILIVEDEAPIRDLLSMNLTRAGYHCTAAADGRQAAILLETHTYDLALLDIMLPEVNGYELLDYIRPMGIPVIFLTAKTAVDDRVKGLLAGAEDYITKPFAMAELQARMEVVLRRFHKVDSRLTYDNMEIDVESRKVMTPEGPVSLTPKEFDLLVLLVRNRGVALFRSRIFQIVWESDFEGDTRTLDLHIQRLRKKLHLEDRLKTVYRVGYRLD</sequence>
<gene>
    <name evidence="12" type="ORF">LKD81_00330</name>
</gene>
<dbReference type="GO" id="GO:0000976">
    <property type="term" value="F:transcription cis-regulatory region binding"/>
    <property type="evidence" value="ECO:0007669"/>
    <property type="project" value="TreeGrafter"/>
</dbReference>
<dbReference type="InterPro" id="IPR011006">
    <property type="entry name" value="CheY-like_superfamily"/>
</dbReference>
<dbReference type="GO" id="GO:0005829">
    <property type="term" value="C:cytosol"/>
    <property type="evidence" value="ECO:0007669"/>
    <property type="project" value="TreeGrafter"/>
</dbReference>
<evidence type="ECO:0000256" key="6">
    <source>
        <dbReference type="ARBA" id="ARBA00023163"/>
    </source>
</evidence>
<dbReference type="PANTHER" id="PTHR48111:SF1">
    <property type="entry name" value="TWO-COMPONENT RESPONSE REGULATOR ORR33"/>
    <property type="match status" value="1"/>
</dbReference>
<keyword evidence="6" id="KW-0804">Transcription</keyword>
<feature type="DNA-binding region" description="OmpR/PhoB-type" evidence="9">
    <location>
        <begin position="122"/>
        <end position="216"/>
    </location>
</feature>
<dbReference type="InterPro" id="IPR039420">
    <property type="entry name" value="WalR-like"/>
</dbReference>
<evidence type="ECO:0000256" key="7">
    <source>
        <dbReference type="ARBA" id="ARBA00024867"/>
    </source>
</evidence>
<dbReference type="AlphaFoldDB" id="A0AAE3E6L2"/>
<dbReference type="InterPro" id="IPR001789">
    <property type="entry name" value="Sig_transdc_resp-reg_receiver"/>
</dbReference>
<evidence type="ECO:0000259" key="11">
    <source>
        <dbReference type="PROSITE" id="PS51755"/>
    </source>
</evidence>
<comment type="function">
    <text evidence="7">May play the central regulatory role in sporulation. It may be an element of the effector pathway responsible for the activation of sporulation genes in response to nutritional stress. Spo0A may act in concert with spo0H (a sigma factor) to control the expression of some genes that are critical to the sporulation process.</text>
</comment>
<reference evidence="12" key="1">
    <citation type="submission" date="2021-10" db="EMBL/GenBank/DDBJ databases">
        <title>Anaerobic single-cell dispensing facilitates the cultivation of human gut bacteria.</title>
        <authorList>
            <person name="Afrizal A."/>
        </authorList>
    </citation>
    <scope>NUCLEOTIDE SEQUENCE</scope>
    <source>
        <strain evidence="12">CLA-AA-H215</strain>
    </source>
</reference>
<dbReference type="SUPFAM" id="SSF52172">
    <property type="entry name" value="CheY-like"/>
    <property type="match status" value="1"/>
</dbReference>
<dbReference type="PROSITE" id="PS50110">
    <property type="entry name" value="RESPONSE_REGULATORY"/>
    <property type="match status" value="1"/>
</dbReference>
<dbReference type="GO" id="GO:0032993">
    <property type="term" value="C:protein-DNA complex"/>
    <property type="evidence" value="ECO:0007669"/>
    <property type="project" value="TreeGrafter"/>
</dbReference>
<accession>A0AAE3E6L2</accession>
<keyword evidence="3" id="KW-0902">Two-component regulatory system</keyword>
<keyword evidence="5 9" id="KW-0238">DNA-binding</keyword>
<dbReference type="EMBL" id="JAJEQR010000001">
    <property type="protein sequence ID" value="MCC2229446.1"/>
    <property type="molecule type" value="Genomic_DNA"/>
</dbReference>
<dbReference type="CDD" id="cd17574">
    <property type="entry name" value="REC_OmpR"/>
    <property type="match status" value="1"/>
</dbReference>
<feature type="domain" description="Response regulatory" evidence="10">
    <location>
        <begin position="3"/>
        <end position="115"/>
    </location>
</feature>
<dbReference type="Proteomes" id="UP001198182">
    <property type="component" value="Unassembled WGS sequence"/>
</dbReference>
<evidence type="ECO:0000256" key="8">
    <source>
        <dbReference type="PROSITE-ProRule" id="PRU00169"/>
    </source>
</evidence>
<keyword evidence="4" id="KW-0805">Transcription regulation</keyword>
<dbReference type="GO" id="GO:0000156">
    <property type="term" value="F:phosphorelay response regulator activity"/>
    <property type="evidence" value="ECO:0007669"/>
    <property type="project" value="TreeGrafter"/>
</dbReference>
<name>A0AAE3E6L2_9FIRM</name>
<feature type="domain" description="OmpR/PhoB-type" evidence="11">
    <location>
        <begin position="122"/>
        <end position="216"/>
    </location>
</feature>
<dbReference type="SMART" id="SM00862">
    <property type="entry name" value="Trans_reg_C"/>
    <property type="match status" value="1"/>
</dbReference>
<dbReference type="Gene3D" id="1.10.10.10">
    <property type="entry name" value="Winged helix-like DNA-binding domain superfamily/Winged helix DNA-binding domain"/>
    <property type="match status" value="1"/>
</dbReference>
<evidence type="ECO:0000256" key="1">
    <source>
        <dbReference type="ARBA" id="ARBA00018672"/>
    </source>
</evidence>
<evidence type="ECO:0000259" key="10">
    <source>
        <dbReference type="PROSITE" id="PS50110"/>
    </source>
</evidence>
<dbReference type="RefSeq" id="WP_308452282.1">
    <property type="nucleotide sequence ID" value="NZ_JAJEQR010000001.1"/>
</dbReference>
<evidence type="ECO:0000256" key="2">
    <source>
        <dbReference type="ARBA" id="ARBA00022553"/>
    </source>
</evidence>
<dbReference type="Gene3D" id="6.10.250.690">
    <property type="match status" value="1"/>
</dbReference>
<feature type="modified residue" description="4-aspartylphosphate" evidence="8">
    <location>
        <position position="52"/>
    </location>
</feature>
<evidence type="ECO:0000256" key="5">
    <source>
        <dbReference type="ARBA" id="ARBA00023125"/>
    </source>
</evidence>
<dbReference type="SMART" id="SM00448">
    <property type="entry name" value="REC"/>
    <property type="match status" value="1"/>
</dbReference>
<proteinExistence type="predicted"/>
<dbReference type="Pfam" id="PF00072">
    <property type="entry name" value="Response_reg"/>
    <property type="match status" value="1"/>
</dbReference>
<dbReference type="InterPro" id="IPR036388">
    <property type="entry name" value="WH-like_DNA-bd_sf"/>
</dbReference>
<protein>
    <recommendedName>
        <fullName evidence="1">Stage 0 sporulation protein A homolog</fullName>
    </recommendedName>
</protein>